<gene>
    <name evidence="1" type="ORF">HUW51_17065</name>
</gene>
<evidence type="ECO:0000313" key="2">
    <source>
        <dbReference type="Proteomes" id="UP000515237"/>
    </source>
</evidence>
<dbReference type="InterPro" id="IPR013783">
    <property type="entry name" value="Ig-like_fold"/>
</dbReference>
<keyword evidence="2" id="KW-1185">Reference proteome</keyword>
<dbReference type="AlphaFoldDB" id="A0A7G7GB15"/>
<dbReference type="Proteomes" id="UP000515237">
    <property type="component" value="Chromosome"/>
</dbReference>
<dbReference type="RefSeq" id="WP_185270830.1">
    <property type="nucleotide sequence ID" value="NZ_CP055156.1"/>
</dbReference>
<protein>
    <submittedName>
        <fullName evidence="1">Uncharacterized protein</fullName>
    </submittedName>
</protein>
<evidence type="ECO:0000313" key="1">
    <source>
        <dbReference type="EMBL" id="QNF34349.1"/>
    </source>
</evidence>
<dbReference type="EMBL" id="CP055156">
    <property type="protein sequence ID" value="QNF34349.1"/>
    <property type="molecule type" value="Genomic_DNA"/>
</dbReference>
<proteinExistence type="predicted"/>
<organism evidence="1 2">
    <name type="scientific">Adhaeribacter swui</name>
    <dbReference type="NCBI Taxonomy" id="2086471"/>
    <lineage>
        <taxon>Bacteria</taxon>
        <taxon>Pseudomonadati</taxon>
        <taxon>Bacteroidota</taxon>
        <taxon>Cytophagia</taxon>
        <taxon>Cytophagales</taxon>
        <taxon>Hymenobacteraceae</taxon>
        <taxon>Adhaeribacter</taxon>
    </lineage>
</organism>
<accession>A0A7G7GB15</accession>
<sequence>MSETPEVIQSTTSPQTLDEIKAAAMLAATNAQQAAVNAAAAASNAAQAIADAMALLNGTDNMTQFSEALQDLSEQLTNLPPLTRESLLIDKVDNTPDAAKPVSVAQQSALEAKSDKINSKYVVLGAAVNGVVTIACNPEEPYVKCTVGANTAIVIEDITPDHRGLLKLKKTNGNEVVTFQNALLAPVGFTASTGAGSIDFYQFELDEDSGRIFVFPVPFGAVPVVAPTKWLPPLNFKGVSNGTNAVALTWEKRAGSYQVHIYRATKPDFSDQGTIYQSNGSSYNDTGFSAAFPNGTLVDGKTYYYRIKTRSYNGLDESVYVNIQVTV</sequence>
<reference evidence="1 2" key="1">
    <citation type="journal article" date="2018" name="Int. J. Syst. Evol. Microbiol.">
        <title>Adhaeribacter swui sp. nov., isolated from wet mud.</title>
        <authorList>
            <person name="Kim D.U."/>
            <person name="Kim K.W."/>
            <person name="Kang M.S."/>
            <person name="Kim J.Y."/>
            <person name="Jang J.H."/>
            <person name="Kim M.K."/>
        </authorList>
    </citation>
    <scope>NUCLEOTIDE SEQUENCE [LARGE SCALE GENOMIC DNA]</scope>
    <source>
        <strain evidence="1 2">KCTC 52873</strain>
    </source>
</reference>
<dbReference type="KEGG" id="aswu:HUW51_17065"/>
<dbReference type="Gene3D" id="2.60.40.10">
    <property type="entry name" value="Immunoglobulins"/>
    <property type="match status" value="1"/>
</dbReference>
<name>A0A7G7GB15_9BACT</name>